<feature type="region of interest" description="Disordered" evidence="1">
    <location>
        <begin position="79"/>
        <end position="113"/>
    </location>
</feature>
<name>A0A9P6GMS5_9PLEO</name>
<feature type="compositionally biased region" description="Low complexity" evidence="1">
    <location>
        <begin position="1"/>
        <end position="33"/>
    </location>
</feature>
<evidence type="ECO:0000313" key="3">
    <source>
        <dbReference type="Proteomes" id="UP000756921"/>
    </source>
</evidence>
<feature type="compositionally biased region" description="Acidic residues" evidence="1">
    <location>
        <begin position="102"/>
        <end position="113"/>
    </location>
</feature>
<evidence type="ECO:0000256" key="1">
    <source>
        <dbReference type="SAM" id="MobiDB-lite"/>
    </source>
</evidence>
<comment type="caution">
    <text evidence="2">The sequence shown here is derived from an EMBL/GenBank/DDBJ whole genome shotgun (WGS) entry which is preliminary data.</text>
</comment>
<organism evidence="2 3">
    <name type="scientific">Paraphaeosphaeria minitans</name>
    <dbReference type="NCBI Taxonomy" id="565426"/>
    <lineage>
        <taxon>Eukaryota</taxon>
        <taxon>Fungi</taxon>
        <taxon>Dikarya</taxon>
        <taxon>Ascomycota</taxon>
        <taxon>Pezizomycotina</taxon>
        <taxon>Dothideomycetes</taxon>
        <taxon>Pleosporomycetidae</taxon>
        <taxon>Pleosporales</taxon>
        <taxon>Massarineae</taxon>
        <taxon>Didymosphaeriaceae</taxon>
        <taxon>Paraphaeosphaeria</taxon>
    </lineage>
</organism>
<dbReference type="OrthoDB" id="3798454at2759"/>
<feature type="region of interest" description="Disordered" evidence="1">
    <location>
        <begin position="128"/>
        <end position="177"/>
    </location>
</feature>
<feature type="region of interest" description="Disordered" evidence="1">
    <location>
        <begin position="1"/>
        <end position="43"/>
    </location>
</feature>
<feature type="compositionally biased region" description="Basic and acidic residues" evidence="1">
    <location>
        <begin position="128"/>
        <end position="141"/>
    </location>
</feature>
<proteinExistence type="predicted"/>
<gene>
    <name evidence="2" type="ORF">PMIN01_04733</name>
</gene>
<dbReference type="Proteomes" id="UP000756921">
    <property type="component" value="Unassembled WGS sequence"/>
</dbReference>
<sequence>MKSHDAGSTSANTSSQSSPTTSAATALPKSSTAHFTTAPTTLLPRSATTMFTAPVHALTAAPRAVMTLFRGLKRVTKAVVPPRHDPKQSGMSKSMQEAWLETPEEIDEWEEVDGNNVKEDMRRDRLRIKWETERKGKKERGEEVDEDDEGPAPLVTRRKVRHWDDEYESDGEVIEIS</sequence>
<dbReference type="AlphaFoldDB" id="A0A9P6GMS5"/>
<accession>A0A9P6GMS5</accession>
<feature type="compositionally biased region" description="Acidic residues" evidence="1">
    <location>
        <begin position="165"/>
        <end position="177"/>
    </location>
</feature>
<protein>
    <submittedName>
        <fullName evidence="2">Uncharacterized protein</fullName>
    </submittedName>
</protein>
<reference evidence="2" key="1">
    <citation type="journal article" date="2020" name="Mol. Plant Microbe Interact.">
        <title>Genome Sequence of the Biocontrol Agent Coniothyrium minitans strain Conio (IMI 134523).</title>
        <authorList>
            <person name="Patel D."/>
            <person name="Shittu T.A."/>
            <person name="Baroncelli R."/>
            <person name="Muthumeenakshi S."/>
            <person name="Osborne T.H."/>
            <person name="Janganan T.K."/>
            <person name="Sreenivasaprasad S."/>
        </authorList>
    </citation>
    <scope>NUCLEOTIDE SEQUENCE</scope>
    <source>
        <strain evidence="2">Conio</strain>
    </source>
</reference>
<evidence type="ECO:0000313" key="2">
    <source>
        <dbReference type="EMBL" id="KAF9736954.1"/>
    </source>
</evidence>
<dbReference type="EMBL" id="WJXW01000004">
    <property type="protein sequence ID" value="KAF9736954.1"/>
    <property type="molecule type" value="Genomic_DNA"/>
</dbReference>
<keyword evidence="3" id="KW-1185">Reference proteome</keyword>